<evidence type="ECO:0000256" key="1">
    <source>
        <dbReference type="SAM" id="MobiDB-lite"/>
    </source>
</evidence>
<keyword evidence="5" id="KW-1185">Reference proteome</keyword>
<keyword evidence="2" id="KW-1133">Transmembrane helix</keyword>
<feature type="transmembrane region" description="Helical" evidence="2">
    <location>
        <begin position="15"/>
        <end position="34"/>
    </location>
</feature>
<organism evidence="4 5">
    <name type="scientific">Rhynocoris fuscipes</name>
    <dbReference type="NCBI Taxonomy" id="488301"/>
    <lineage>
        <taxon>Eukaryota</taxon>
        <taxon>Metazoa</taxon>
        <taxon>Ecdysozoa</taxon>
        <taxon>Arthropoda</taxon>
        <taxon>Hexapoda</taxon>
        <taxon>Insecta</taxon>
        <taxon>Pterygota</taxon>
        <taxon>Neoptera</taxon>
        <taxon>Paraneoptera</taxon>
        <taxon>Hemiptera</taxon>
        <taxon>Heteroptera</taxon>
        <taxon>Panheteroptera</taxon>
        <taxon>Cimicomorpha</taxon>
        <taxon>Reduviidae</taxon>
        <taxon>Harpactorinae</taxon>
        <taxon>Harpactorini</taxon>
        <taxon>Rhynocoris</taxon>
    </lineage>
</organism>
<name>A0AAW1CWA9_9HEMI</name>
<dbReference type="PANTHER" id="PTHR21845">
    <property type="entry name" value="TRANSMEMBRANE ANCHOR PROTEIN 1"/>
    <property type="match status" value="1"/>
</dbReference>
<proteinExistence type="predicted"/>
<evidence type="ECO:0000313" key="4">
    <source>
        <dbReference type="EMBL" id="KAK9502909.1"/>
    </source>
</evidence>
<reference evidence="4 5" key="1">
    <citation type="submission" date="2022-12" db="EMBL/GenBank/DDBJ databases">
        <title>Chromosome-level genome assembly of true bugs.</title>
        <authorList>
            <person name="Ma L."/>
            <person name="Li H."/>
        </authorList>
    </citation>
    <scope>NUCLEOTIDE SEQUENCE [LARGE SCALE GENOMIC DNA]</scope>
    <source>
        <strain evidence="4">Lab_2022b</strain>
    </source>
</reference>
<dbReference type="EMBL" id="JAPXFL010000008">
    <property type="protein sequence ID" value="KAK9502909.1"/>
    <property type="molecule type" value="Genomic_DNA"/>
</dbReference>
<gene>
    <name evidence="4" type="ORF">O3M35_011594</name>
</gene>
<evidence type="ECO:0000313" key="5">
    <source>
        <dbReference type="Proteomes" id="UP001461498"/>
    </source>
</evidence>
<keyword evidence="2" id="KW-0812">Transmembrane</keyword>
<accession>A0AAW1CWA9</accession>
<feature type="compositionally biased region" description="Acidic residues" evidence="1">
    <location>
        <begin position="54"/>
        <end position="71"/>
    </location>
</feature>
<dbReference type="InterPro" id="IPR057534">
    <property type="entry name" value="MXRA7_helical"/>
</dbReference>
<comment type="caution">
    <text evidence="4">The sequence shown here is derived from an EMBL/GenBank/DDBJ whole genome shotgun (WGS) entry which is preliminary data.</text>
</comment>
<evidence type="ECO:0000256" key="2">
    <source>
        <dbReference type="SAM" id="Phobius"/>
    </source>
</evidence>
<protein>
    <recommendedName>
        <fullName evidence="3">Matrix-remodeling-associated protein 7 helical domain-containing protein</fullName>
    </recommendedName>
</protein>
<dbReference type="Proteomes" id="UP001461498">
    <property type="component" value="Unassembled WGS sequence"/>
</dbReference>
<feature type="domain" description="Matrix-remodeling-associated protein 7 helical" evidence="3">
    <location>
        <begin position="87"/>
        <end position="143"/>
    </location>
</feature>
<evidence type="ECO:0000259" key="3">
    <source>
        <dbReference type="Pfam" id="PF25473"/>
    </source>
</evidence>
<dbReference type="PANTHER" id="PTHR21845:SF2">
    <property type="entry name" value="MATRIX-REMODELING-ASSOCIATED PROTEIN 7"/>
    <property type="match status" value="1"/>
</dbReference>
<dbReference type="AlphaFoldDB" id="A0AAW1CWA9"/>
<dbReference type="Pfam" id="PF25473">
    <property type="entry name" value="MXRA7_helical"/>
    <property type="match status" value="1"/>
</dbReference>
<sequence>MGLLPENFIIYIENLSYFYIICILVTFFAVAATWRIDGLRSSKNIDRREKPVVIEEEDESSPSNETIDESNDGEKTDVNQYQSLENKHLYESMSKSLDPSELEKEKEIEKQQLASIFELIKKDQTKFQIESLQELEEQMKLYRE</sequence>
<feature type="region of interest" description="Disordered" evidence="1">
    <location>
        <begin position="47"/>
        <end position="79"/>
    </location>
</feature>
<dbReference type="InterPro" id="IPR026622">
    <property type="entry name" value="Mxra7"/>
</dbReference>
<keyword evidence="2" id="KW-0472">Membrane</keyword>